<dbReference type="Gene3D" id="1.10.4040.10">
    <property type="entry name" value="Penicillinase repressor domain"/>
    <property type="match status" value="1"/>
</dbReference>
<keyword evidence="3" id="KW-0238">DNA-binding</keyword>
<organism evidence="5 6">
    <name type="scientific">Sulfidibacter corallicola</name>
    <dbReference type="NCBI Taxonomy" id="2818388"/>
    <lineage>
        <taxon>Bacteria</taxon>
        <taxon>Pseudomonadati</taxon>
        <taxon>Acidobacteriota</taxon>
        <taxon>Holophagae</taxon>
        <taxon>Acanthopleuribacterales</taxon>
        <taxon>Acanthopleuribacteraceae</taxon>
        <taxon>Sulfidibacter</taxon>
    </lineage>
</organism>
<dbReference type="PIRSF" id="PIRSF019455">
    <property type="entry name" value="CopR_AtkY"/>
    <property type="match status" value="1"/>
</dbReference>
<dbReference type="Pfam" id="PF03965">
    <property type="entry name" value="Penicillinase_R"/>
    <property type="match status" value="1"/>
</dbReference>
<dbReference type="GO" id="GO:0045892">
    <property type="term" value="P:negative regulation of DNA-templated transcription"/>
    <property type="evidence" value="ECO:0007669"/>
    <property type="project" value="InterPro"/>
</dbReference>
<dbReference type="Proteomes" id="UP000663929">
    <property type="component" value="Chromosome"/>
</dbReference>
<dbReference type="RefSeq" id="WP_237379783.1">
    <property type="nucleotide sequence ID" value="NZ_CP071793.1"/>
</dbReference>
<keyword evidence="4" id="KW-0804">Transcription</keyword>
<evidence type="ECO:0000313" key="5">
    <source>
        <dbReference type="EMBL" id="QTD50152.1"/>
    </source>
</evidence>
<evidence type="ECO:0000256" key="4">
    <source>
        <dbReference type="ARBA" id="ARBA00023163"/>
    </source>
</evidence>
<dbReference type="InterPro" id="IPR036388">
    <property type="entry name" value="WH-like_DNA-bd_sf"/>
</dbReference>
<dbReference type="AlphaFoldDB" id="A0A8A4TM20"/>
<dbReference type="InterPro" id="IPR005650">
    <property type="entry name" value="BlaI_family"/>
</dbReference>
<evidence type="ECO:0000313" key="6">
    <source>
        <dbReference type="Proteomes" id="UP000663929"/>
    </source>
</evidence>
<comment type="similarity">
    <text evidence="1">Belongs to the BlaI transcriptional regulatory family.</text>
</comment>
<dbReference type="KEGG" id="scor:J3U87_31595"/>
<reference evidence="5" key="1">
    <citation type="submission" date="2021-03" db="EMBL/GenBank/DDBJ databases">
        <title>Acanthopleuribacteraceae sp. M133.</title>
        <authorList>
            <person name="Wang G."/>
        </authorList>
    </citation>
    <scope>NUCLEOTIDE SEQUENCE</scope>
    <source>
        <strain evidence="5">M133</strain>
    </source>
</reference>
<keyword evidence="2" id="KW-0805">Transcription regulation</keyword>
<name>A0A8A4TM20_SULCO</name>
<evidence type="ECO:0000256" key="2">
    <source>
        <dbReference type="ARBA" id="ARBA00023015"/>
    </source>
</evidence>
<keyword evidence="6" id="KW-1185">Reference proteome</keyword>
<proteinExistence type="inferred from homology"/>
<protein>
    <submittedName>
        <fullName evidence="5">BlaI/MecI/CopY family transcriptional regulator</fullName>
    </submittedName>
</protein>
<accession>A0A8A4TM20</accession>
<dbReference type="InterPro" id="IPR036390">
    <property type="entry name" value="WH_DNA-bd_sf"/>
</dbReference>
<dbReference type="SUPFAM" id="SSF46785">
    <property type="entry name" value="Winged helix' DNA-binding domain"/>
    <property type="match status" value="1"/>
</dbReference>
<dbReference type="EMBL" id="CP071793">
    <property type="protein sequence ID" value="QTD50152.1"/>
    <property type="molecule type" value="Genomic_DNA"/>
</dbReference>
<gene>
    <name evidence="5" type="ORF">J3U87_31595</name>
</gene>
<evidence type="ECO:0000256" key="1">
    <source>
        <dbReference type="ARBA" id="ARBA00011046"/>
    </source>
</evidence>
<dbReference type="GO" id="GO:0003677">
    <property type="term" value="F:DNA binding"/>
    <property type="evidence" value="ECO:0007669"/>
    <property type="project" value="UniProtKB-KW"/>
</dbReference>
<sequence>MQGLSKRERQIMDVVYELGEATATDIQNRLPDPPSNSAVRTHLRILMEKQHLQHRREGKSYVYFPTLDPEKAKKRALKDLIKTFFSGSVEHTVATLIGMSRDELSDEDLDRLSTMIDQARKEGK</sequence>
<evidence type="ECO:0000256" key="3">
    <source>
        <dbReference type="ARBA" id="ARBA00023125"/>
    </source>
</evidence>
<dbReference type="Gene3D" id="1.10.10.10">
    <property type="entry name" value="Winged helix-like DNA-binding domain superfamily/Winged helix DNA-binding domain"/>
    <property type="match status" value="1"/>
</dbReference>